<protein>
    <recommendedName>
        <fullName evidence="3">Enoyl-CoA hydratase/isomerase family protein</fullName>
    </recommendedName>
</protein>
<dbReference type="PANTHER" id="PTHR11941">
    <property type="entry name" value="ENOYL-COA HYDRATASE-RELATED"/>
    <property type="match status" value="1"/>
</dbReference>
<evidence type="ECO:0000256" key="1">
    <source>
        <dbReference type="ARBA" id="ARBA00023239"/>
    </source>
</evidence>
<dbReference type="GO" id="GO:0006635">
    <property type="term" value="P:fatty acid beta-oxidation"/>
    <property type="evidence" value="ECO:0007669"/>
    <property type="project" value="TreeGrafter"/>
</dbReference>
<reference evidence="2" key="1">
    <citation type="submission" date="2018-05" db="EMBL/GenBank/DDBJ databases">
        <authorList>
            <person name="Lanie J.A."/>
            <person name="Ng W.-L."/>
            <person name="Kazmierczak K.M."/>
            <person name="Andrzejewski T.M."/>
            <person name="Davidsen T.M."/>
            <person name="Wayne K.J."/>
            <person name="Tettelin H."/>
            <person name="Glass J.I."/>
            <person name="Rusch D."/>
            <person name="Podicherti R."/>
            <person name="Tsui H.-C.T."/>
            <person name="Winkler M.E."/>
        </authorList>
    </citation>
    <scope>NUCLEOTIDE SEQUENCE</scope>
</reference>
<sequence>AGDKYFCAGHNIQVNPDVTDEEREFLRAEGVFWPLAGTGNGQRLGVHGQMGDHFPRIYKPVIAAVNGWAAGAGFYTLLSTADIRIASEENARFKFALLSNGWVGGGPGATLLTRQINYADAMRILLTDEPFDAAEALRIGLVNEVVPHDQLMARAEETAELIVAKPPLATRMMKEFVIRFGDTPTDEAWRVQTLMNTLLTQLTTDGDEGRLAFQEKRKPNFTGGLRRK</sequence>
<feature type="non-terminal residue" evidence="2">
    <location>
        <position position="1"/>
    </location>
</feature>
<dbReference type="InterPro" id="IPR014748">
    <property type="entry name" value="Enoyl-CoA_hydra_C"/>
</dbReference>
<feature type="non-terminal residue" evidence="2">
    <location>
        <position position="228"/>
    </location>
</feature>
<dbReference type="InterPro" id="IPR029045">
    <property type="entry name" value="ClpP/crotonase-like_dom_sf"/>
</dbReference>
<dbReference type="Gene3D" id="1.10.12.10">
    <property type="entry name" value="Lyase 2-enoyl-coa Hydratase, Chain A, domain 2"/>
    <property type="match status" value="1"/>
</dbReference>
<dbReference type="AlphaFoldDB" id="A0A383F1J3"/>
<dbReference type="SUPFAM" id="SSF52096">
    <property type="entry name" value="ClpP/crotonase"/>
    <property type="match status" value="1"/>
</dbReference>
<proteinExistence type="predicted"/>
<organism evidence="2">
    <name type="scientific">marine metagenome</name>
    <dbReference type="NCBI Taxonomy" id="408172"/>
    <lineage>
        <taxon>unclassified sequences</taxon>
        <taxon>metagenomes</taxon>
        <taxon>ecological metagenomes</taxon>
    </lineage>
</organism>
<dbReference type="GO" id="GO:0016829">
    <property type="term" value="F:lyase activity"/>
    <property type="evidence" value="ECO:0007669"/>
    <property type="project" value="UniProtKB-KW"/>
</dbReference>
<name>A0A383F1J3_9ZZZZ</name>
<dbReference type="PANTHER" id="PTHR11941:SF54">
    <property type="entry name" value="ENOYL-COA HYDRATASE, MITOCHONDRIAL"/>
    <property type="match status" value="1"/>
</dbReference>
<evidence type="ECO:0008006" key="3">
    <source>
        <dbReference type="Google" id="ProtNLM"/>
    </source>
</evidence>
<dbReference type="Pfam" id="PF00378">
    <property type="entry name" value="ECH_1"/>
    <property type="match status" value="1"/>
</dbReference>
<dbReference type="InterPro" id="IPR001753">
    <property type="entry name" value="Enoyl-CoA_hydra/iso"/>
</dbReference>
<dbReference type="Gene3D" id="3.90.226.10">
    <property type="entry name" value="2-enoyl-CoA Hydratase, Chain A, domain 1"/>
    <property type="match status" value="1"/>
</dbReference>
<gene>
    <name evidence="2" type="ORF">METZ01_LOCUS515112</name>
</gene>
<accession>A0A383F1J3</accession>
<keyword evidence="1" id="KW-0456">Lyase</keyword>
<evidence type="ECO:0000313" key="2">
    <source>
        <dbReference type="EMBL" id="SVE62258.1"/>
    </source>
</evidence>
<dbReference type="CDD" id="cd06558">
    <property type="entry name" value="crotonase-like"/>
    <property type="match status" value="1"/>
</dbReference>
<dbReference type="EMBL" id="UINC01230221">
    <property type="protein sequence ID" value="SVE62258.1"/>
    <property type="molecule type" value="Genomic_DNA"/>
</dbReference>